<keyword evidence="2 5" id="KW-0067">ATP-binding</keyword>
<comment type="caution">
    <text evidence="5">The sequence shown here is derived from an EMBL/GenBank/DDBJ whole genome shotgun (WGS) entry which is preliminary data.</text>
</comment>
<feature type="domain" description="ABC transporter" evidence="4">
    <location>
        <begin position="4"/>
        <end position="230"/>
    </location>
</feature>
<dbReference type="Gene3D" id="3.40.50.300">
    <property type="entry name" value="P-loop containing nucleotide triphosphate hydrolases"/>
    <property type="match status" value="1"/>
</dbReference>
<evidence type="ECO:0000256" key="1">
    <source>
        <dbReference type="ARBA" id="ARBA00022741"/>
    </source>
</evidence>
<dbReference type="InParanoid" id="A0A1C7NBF7"/>
<dbReference type="PANTHER" id="PTHR43119:SF1">
    <property type="entry name" value="ABC TRANSPORTER DOMAIN-CONTAINING PROTEIN"/>
    <property type="match status" value="1"/>
</dbReference>
<organism evidence="5 6">
    <name type="scientific">Choanephora cucurbitarum</name>
    <dbReference type="NCBI Taxonomy" id="101091"/>
    <lineage>
        <taxon>Eukaryota</taxon>
        <taxon>Fungi</taxon>
        <taxon>Fungi incertae sedis</taxon>
        <taxon>Mucoromycota</taxon>
        <taxon>Mucoromycotina</taxon>
        <taxon>Mucoromycetes</taxon>
        <taxon>Mucorales</taxon>
        <taxon>Mucorineae</taxon>
        <taxon>Choanephoraceae</taxon>
        <taxon>Choanephoroideae</taxon>
        <taxon>Choanephora</taxon>
    </lineage>
</organism>
<proteinExistence type="predicted"/>
<feature type="region of interest" description="Disordered" evidence="3">
    <location>
        <begin position="195"/>
        <end position="231"/>
    </location>
</feature>
<keyword evidence="1" id="KW-0547">Nucleotide-binding</keyword>
<dbReference type="GO" id="GO:0016887">
    <property type="term" value="F:ATP hydrolysis activity"/>
    <property type="evidence" value="ECO:0007669"/>
    <property type="project" value="InterPro"/>
</dbReference>
<name>A0A1C7NBF7_9FUNG</name>
<dbReference type="Proteomes" id="UP000093000">
    <property type="component" value="Unassembled WGS sequence"/>
</dbReference>
<dbReference type="EMBL" id="LUGH01000300">
    <property type="protein sequence ID" value="OBZ86423.1"/>
    <property type="molecule type" value="Genomic_DNA"/>
</dbReference>
<dbReference type="OrthoDB" id="6593433at2759"/>
<evidence type="ECO:0000313" key="6">
    <source>
        <dbReference type="Proteomes" id="UP000093000"/>
    </source>
</evidence>
<gene>
    <name evidence="5" type="primary">pstB1_0</name>
    <name evidence="5" type="ORF">A0J61_05528</name>
</gene>
<dbReference type="SMART" id="SM00382">
    <property type="entry name" value="AAA"/>
    <property type="match status" value="1"/>
</dbReference>
<reference evidence="5 6" key="1">
    <citation type="submission" date="2016-03" db="EMBL/GenBank/DDBJ databases">
        <title>Choanephora cucurbitarum.</title>
        <authorList>
            <person name="Min B."/>
            <person name="Park H."/>
            <person name="Park J.-H."/>
            <person name="Shin H.-D."/>
            <person name="Choi I.-G."/>
        </authorList>
    </citation>
    <scope>NUCLEOTIDE SEQUENCE [LARGE SCALE GENOMIC DNA]</scope>
    <source>
        <strain evidence="5 6">KUS-F28377</strain>
    </source>
</reference>
<evidence type="ECO:0000313" key="5">
    <source>
        <dbReference type="EMBL" id="OBZ86423.1"/>
    </source>
</evidence>
<evidence type="ECO:0000256" key="3">
    <source>
        <dbReference type="SAM" id="MobiDB-lite"/>
    </source>
</evidence>
<sequence>MAIFQAHNISLKLPDGKWLFKDISFELNEGDTLVMRGPSGVGKTTLLKCIAELIPYDHGHSTLHDKTVDDYTVPIWRSRIMYVPQRPAAHPGTPMDFFNIIKKFGTHKDKKLDDPVKIGTEWNLSESHFREKWDSLSGGEMQRCALAIALALNPDILLLDEPTSALDPETIEMVEKTLKGKTCVWITHDSGQQERVGTNTLHLKHPENQDNEEEEDRNSDSTTIDMNHRDK</sequence>
<dbReference type="STRING" id="101091.A0A1C7NBF7"/>
<dbReference type="InterPro" id="IPR003439">
    <property type="entry name" value="ABC_transporter-like_ATP-bd"/>
</dbReference>
<evidence type="ECO:0000259" key="4">
    <source>
        <dbReference type="PROSITE" id="PS50893"/>
    </source>
</evidence>
<dbReference type="PANTHER" id="PTHR43119">
    <property type="entry name" value="ABC TRANSPORT PROTEIN ATP-BINDING COMPONENT-RELATED"/>
    <property type="match status" value="1"/>
</dbReference>
<dbReference type="SUPFAM" id="SSF52540">
    <property type="entry name" value="P-loop containing nucleoside triphosphate hydrolases"/>
    <property type="match status" value="1"/>
</dbReference>
<dbReference type="InterPro" id="IPR027417">
    <property type="entry name" value="P-loop_NTPase"/>
</dbReference>
<protein>
    <submittedName>
        <fullName evidence="5">Phosphate import ATP-binding protein PstB 1</fullName>
    </submittedName>
</protein>
<dbReference type="Pfam" id="PF00005">
    <property type="entry name" value="ABC_tran"/>
    <property type="match status" value="1"/>
</dbReference>
<dbReference type="AlphaFoldDB" id="A0A1C7NBF7"/>
<keyword evidence="6" id="KW-1185">Reference proteome</keyword>
<accession>A0A1C7NBF7</accession>
<dbReference type="GO" id="GO:0005524">
    <property type="term" value="F:ATP binding"/>
    <property type="evidence" value="ECO:0007669"/>
    <property type="project" value="UniProtKB-KW"/>
</dbReference>
<dbReference type="InterPro" id="IPR003593">
    <property type="entry name" value="AAA+_ATPase"/>
</dbReference>
<dbReference type="PROSITE" id="PS50893">
    <property type="entry name" value="ABC_TRANSPORTER_2"/>
    <property type="match status" value="1"/>
</dbReference>
<evidence type="ECO:0000256" key="2">
    <source>
        <dbReference type="ARBA" id="ARBA00022840"/>
    </source>
</evidence>